<dbReference type="Gene3D" id="3.40.640.10">
    <property type="entry name" value="Type I PLP-dependent aspartate aminotransferase-like (Major domain)"/>
    <property type="match status" value="1"/>
</dbReference>
<dbReference type="InterPro" id="IPR015422">
    <property type="entry name" value="PyrdxlP-dep_Trfase_small"/>
</dbReference>
<gene>
    <name evidence="8" type="ORF">GCM10009864_59530</name>
</gene>
<evidence type="ECO:0000256" key="6">
    <source>
        <dbReference type="RuleBase" id="RU004508"/>
    </source>
</evidence>
<dbReference type="GO" id="GO:0008483">
    <property type="term" value="F:transaminase activity"/>
    <property type="evidence" value="ECO:0007669"/>
    <property type="project" value="UniProtKB-KW"/>
</dbReference>
<dbReference type="SUPFAM" id="SSF53383">
    <property type="entry name" value="PLP-dependent transferases"/>
    <property type="match status" value="1"/>
</dbReference>
<dbReference type="PANTHER" id="PTHR30244">
    <property type="entry name" value="TRANSAMINASE"/>
    <property type="match status" value="1"/>
</dbReference>
<keyword evidence="9" id="KW-1185">Reference proteome</keyword>
<feature type="region of interest" description="Disordered" evidence="7">
    <location>
        <begin position="1"/>
        <end position="34"/>
    </location>
</feature>
<comment type="cofactor">
    <cofactor evidence="1">
        <name>pyridoxal 5'-phosphate</name>
        <dbReference type="ChEBI" id="CHEBI:597326"/>
    </cofactor>
</comment>
<evidence type="ECO:0000313" key="8">
    <source>
        <dbReference type="EMBL" id="GAA2679434.1"/>
    </source>
</evidence>
<dbReference type="Pfam" id="PF01041">
    <property type="entry name" value="DegT_DnrJ_EryC1"/>
    <property type="match status" value="1"/>
</dbReference>
<dbReference type="InterPro" id="IPR015424">
    <property type="entry name" value="PyrdxlP-dep_Trfase"/>
</dbReference>
<evidence type="ECO:0000256" key="4">
    <source>
        <dbReference type="ARBA" id="ARBA00022898"/>
    </source>
</evidence>
<evidence type="ECO:0000256" key="2">
    <source>
        <dbReference type="ARBA" id="ARBA00022576"/>
    </source>
</evidence>
<dbReference type="InterPro" id="IPR000653">
    <property type="entry name" value="DegT/StrS_aminotransferase"/>
</dbReference>
<evidence type="ECO:0000256" key="3">
    <source>
        <dbReference type="ARBA" id="ARBA00022679"/>
    </source>
</evidence>
<proteinExistence type="inferred from homology"/>
<evidence type="ECO:0000256" key="5">
    <source>
        <dbReference type="ARBA" id="ARBA00038398"/>
    </source>
</evidence>
<dbReference type="RefSeq" id="WP_344581729.1">
    <property type="nucleotide sequence ID" value="NZ_BAAARK010000024.1"/>
</dbReference>
<dbReference type="PIRSF" id="PIRSF000390">
    <property type="entry name" value="PLP_StrS"/>
    <property type="match status" value="1"/>
</dbReference>
<evidence type="ECO:0000256" key="1">
    <source>
        <dbReference type="ARBA" id="ARBA00001933"/>
    </source>
</evidence>
<dbReference type="Proteomes" id="UP001500994">
    <property type="component" value="Unassembled WGS sequence"/>
</dbReference>
<evidence type="ECO:0000313" key="9">
    <source>
        <dbReference type="Proteomes" id="UP001500994"/>
    </source>
</evidence>
<name>A0ABN3SKP2_9ACTN</name>
<comment type="caution">
    <text evidence="8">The sequence shown here is derived from an EMBL/GenBank/DDBJ whole genome shotgun (WGS) entry which is preliminary data.</text>
</comment>
<keyword evidence="3" id="KW-0808">Transferase</keyword>
<dbReference type="PANTHER" id="PTHR30244:SF34">
    <property type="entry name" value="DTDP-4-AMINO-4,6-DIDEOXYGALACTOSE TRANSAMINASE"/>
    <property type="match status" value="1"/>
</dbReference>
<accession>A0ABN3SKP2</accession>
<keyword evidence="4 6" id="KW-0663">Pyridoxal phosphate</keyword>
<dbReference type="Gene3D" id="3.90.1150.10">
    <property type="entry name" value="Aspartate Aminotransferase, domain 1"/>
    <property type="match status" value="1"/>
</dbReference>
<reference evidence="8 9" key="1">
    <citation type="journal article" date="2019" name="Int. J. Syst. Evol. Microbiol.">
        <title>The Global Catalogue of Microorganisms (GCM) 10K type strain sequencing project: providing services to taxonomists for standard genome sequencing and annotation.</title>
        <authorList>
            <consortium name="The Broad Institute Genomics Platform"/>
            <consortium name="The Broad Institute Genome Sequencing Center for Infectious Disease"/>
            <person name="Wu L."/>
            <person name="Ma J."/>
        </authorList>
    </citation>
    <scope>NUCLEOTIDE SEQUENCE [LARGE SCALE GENOMIC DNA]</scope>
    <source>
        <strain evidence="8 9">JCM 16374</strain>
    </source>
</reference>
<protein>
    <submittedName>
        <fullName evidence="8">DegT/DnrJ/EryC1/StrS family aminotransferase</fullName>
    </submittedName>
</protein>
<evidence type="ECO:0000256" key="7">
    <source>
        <dbReference type="SAM" id="MobiDB-lite"/>
    </source>
</evidence>
<sequence>MTEVTNSHPTGPTQYPPPPPLPKPSASIGAGLFDDNEEEAVVRVLRGRRTSRYYGQDDQEPPPSEIEAWEAELGAYLQAPHVTAVSSGTAALLCALAAAGVGPGSEVIAPCYGFVAIPAVVAALGAHLVAVGLDDGLTADPADVARACTPRTAAVVAVHMRGAPAHMDALTEVASGRGIPLVEDVAQALGGSYRGRPLGTIGDLGTYSLQSRKVITSGEGGAVTTTDARLAERVFAYQDCSENWRRLRYRGRADWPAALPGLNLRYSEILAAVARVQLRRLPSIMARLHHHHAVLSERAAEAGLPLRARHDPSGAIDTHLVVRTPSDEAAHRLSDALTDTGAAAQPLYTPGTLDLHCLPGWERYAHQLQAGPGADRSLDLLSRHVQIDIDPRWTDDQCASVGEILVSASRADRRRPTC</sequence>
<comment type="similarity">
    <text evidence="5">Belongs to the DegT/DnrJ/EryC1 family. L-glutamine:2-deoxy-scyllo-inosose/scyllo-inosose aminotransferase subfamily.</text>
</comment>
<organism evidence="8 9">
    <name type="scientific">Streptomyces lunalinharesii</name>
    <dbReference type="NCBI Taxonomy" id="333384"/>
    <lineage>
        <taxon>Bacteria</taxon>
        <taxon>Bacillati</taxon>
        <taxon>Actinomycetota</taxon>
        <taxon>Actinomycetes</taxon>
        <taxon>Kitasatosporales</taxon>
        <taxon>Streptomycetaceae</taxon>
        <taxon>Streptomyces</taxon>
    </lineage>
</organism>
<dbReference type="EMBL" id="BAAARK010000024">
    <property type="protein sequence ID" value="GAA2679434.1"/>
    <property type="molecule type" value="Genomic_DNA"/>
</dbReference>
<keyword evidence="2 8" id="KW-0032">Aminotransferase</keyword>
<dbReference type="InterPro" id="IPR015421">
    <property type="entry name" value="PyrdxlP-dep_Trfase_major"/>
</dbReference>
<feature type="compositionally biased region" description="Pro residues" evidence="7">
    <location>
        <begin position="14"/>
        <end position="23"/>
    </location>
</feature>